<dbReference type="EMBL" id="MWWU01000001">
    <property type="protein sequence ID" value="OZG56852.1"/>
    <property type="molecule type" value="Genomic_DNA"/>
</dbReference>
<feature type="transmembrane region" description="Helical" evidence="2">
    <location>
        <begin position="233"/>
        <end position="254"/>
    </location>
</feature>
<comment type="caution">
    <text evidence="3">The sequence shown here is derived from an EMBL/GenBank/DDBJ whole genome shotgun (WGS) entry which is preliminary data.</text>
</comment>
<dbReference type="RefSeq" id="WP_094689280.1">
    <property type="nucleotide sequence ID" value="NZ_JACBYZ010000001.1"/>
</dbReference>
<feature type="transmembrane region" description="Helical" evidence="2">
    <location>
        <begin position="158"/>
        <end position="179"/>
    </location>
</feature>
<gene>
    <name evidence="3" type="ORF">AEAE_0161</name>
</gene>
<dbReference type="Proteomes" id="UP000228976">
    <property type="component" value="Unassembled WGS sequence"/>
</dbReference>
<evidence type="ECO:0000313" key="3">
    <source>
        <dbReference type="EMBL" id="OZG56852.1"/>
    </source>
</evidence>
<evidence type="ECO:0000313" key="4">
    <source>
        <dbReference type="Proteomes" id="UP000228976"/>
    </source>
</evidence>
<feature type="transmembrane region" description="Helical" evidence="2">
    <location>
        <begin position="91"/>
        <end position="113"/>
    </location>
</feature>
<keyword evidence="2" id="KW-0472">Membrane</keyword>
<name>A0A261FCI3_9BIFI</name>
<feature type="region of interest" description="Disordered" evidence="1">
    <location>
        <begin position="1"/>
        <end position="25"/>
    </location>
</feature>
<keyword evidence="4" id="KW-1185">Reference proteome</keyword>
<accession>A0A261FCI3</accession>
<feature type="transmembrane region" description="Helical" evidence="2">
    <location>
        <begin position="57"/>
        <end position="79"/>
    </location>
</feature>
<evidence type="ECO:0000256" key="2">
    <source>
        <dbReference type="SAM" id="Phobius"/>
    </source>
</evidence>
<feature type="transmembrane region" description="Helical" evidence="2">
    <location>
        <begin position="200"/>
        <end position="221"/>
    </location>
</feature>
<keyword evidence="2" id="KW-0812">Transmembrane</keyword>
<feature type="transmembrane region" description="Helical" evidence="2">
    <location>
        <begin position="261"/>
        <end position="279"/>
    </location>
</feature>
<dbReference type="AlphaFoldDB" id="A0A261FCI3"/>
<evidence type="ECO:0000256" key="1">
    <source>
        <dbReference type="SAM" id="MobiDB-lite"/>
    </source>
</evidence>
<proteinExistence type="predicted"/>
<protein>
    <submittedName>
        <fullName evidence="3">Uncharacterized protein</fullName>
    </submittedName>
</protein>
<keyword evidence="2" id="KW-1133">Transmembrane helix</keyword>
<sequence length="325" mass="35345">MSSIHSLSQHELHNEKSTLNSPEGQLPLTAEEVNSDKSEEPSAVPAFSFTWNSSHTVMTALSLLIVGFFGLQFLMLSGWSANIFLTADPSIWIAQTCDLGIAMAIFSLICGAIPTVSLSSIIASAAINIIAFVSISASNMRHLAWRSHDSAYNILSSLALAAGITLVFLVFYSLSSVTLRPLVLRWLSRHPRRDGRKRNIPLSISRTVLVLVELVVVAAFLTDLFAPGQMPATVLALAFLVPAPAFIFGWLAIYPYSQLRWFVVCSAVLNMGFSFALFVHNGQTMAVGDYAAVFTILIPYVLGAIAGTITKGVIMRHRARMEKKA</sequence>
<organism evidence="3 4">
    <name type="scientific">Aeriscardovia aeriphila</name>
    <dbReference type="NCBI Taxonomy" id="218139"/>
    <lineage>
        <taxon>Bacteria</taxon>
        <taxon>Bacillati</taxon>
        <taxon>Actinomycetota</taxon>
        <taxon>Actinomycetes</taxon>
        <taxon>Bifidobacteriales</taxon>
        <taxon>Bifidobacteriaceae</taxon>
        <taxon>Aeriscardovia</taxon>
    </lineage>
</organism>
<reference evidence="3 4" key="1">
    <citation type="journal article" date="2017" name="BMC Genomics">
        <title>Comparative genomic and phylogenomic analyses of the Bifidobacteriaceae family.</title>
        <authorList>
            <person name="Lugli G.A."/>
            <person name="Milani C."/>
            <person name="Turroni F."/>
            <person name="Duranti S."/>
            <person name="Mancabelli L."/>
            <person name="Mangifesta M."/>
            <person name="Ferrario C."/>
            <person name="Modesto M."/>
            <person name="Mattarelli P."/>
            <person name="Jiri K."/>
            <person name="van Sinderen D."/>
            <person name="Ventura M."/>
        </authorList>
    </citation>
    <scope>NUCLEOTIDE SEQUENCE [LARGE SCALE GENOMIC DNA]</scope>
    <source>
        <strain evidence="3 4">LMG 21773</strain>
    </source>
</reference>
<feature type="transmembrane region" description="Helical" evidence="2">
    <location>
        <begin position="291"/>
        <end position="314"/>
    </location>
</feature>
<feature type="transmembrane region" description="Helical" evidence="2">
    <location>
        <begin position="120"/>
        <end position="138"/>
    </location>
</feature>